<proteinExistence type="predicted"/>
<gene>
    <name evidence="1" type="ORF">B7Y86_06165</name>
</gene>
<dbReference type="Pfam" id="PF13759">
    <property type="entry name" value="2OG-FeII_Oxy_5"/>
    <property type="match status" value="1"/>
</dbReference>
<sequence>MRGRFASVANAEPAVKAVKGHGPESTARLQTLEQAVAARPASAVAEHNLAAALGDMGDAEGALAAVRRAFAKGGDAPETWLVFARALISSSRLAEAEEALSQTLMRRPDYTDALRDQAQLIWMRSGDPHAALAAIDARLQSAPTAPLAGLRAAIARDIVGDEAAYRGLEPWLTGPHPASLDATASAAASGFDPALALKHAEAAAGAAPGDAEARVARLAALMACGRSGEALPGLEAHLATKPGDQYALALRYVAWRVVGDPRALSADDYRRLTAAFDLAGPVGQDREAWLAEATAGLRALHPFRAQPLGQSIRSGAQAALDPRFAGDPAIDAIFGALTDPIERYIGSMAGRDDPMSLRAGGGFEIIGSWSVRLTAGGRHSDHIHPNGWVSSALYVQTPEPSPDQPRAGWLRFGACRLGIGLELAPEHWIEPKPGRVALFPSWMWHGTEPFTGGGERLTVAFDVQPR</sequence>
<dbReference type="Gene3D" id="2.60.120.620">
    <property type="entry name" value="q2cbj1_9rhob like domain"/>
    <property type="match status" value="1"/>
</dbReference>
<evidence type="ECO:0000313" key="2">
    <source>
        <dbReference type="Proteomes" id="UP000216147"/>
    </source>
</evidence>
<dbReference type="SUPFAM" id="SSF48452">
    <property type="entry name" value="TPR-like"/>
    <property type="match status" value="1"/>
</dbReference>
<organism evidence="1 2">
    <name type="scientific">Brevundimonas subvibrioides</name>
    <dbReference type="NCBI Taxonomy" id="74313"/>
    <lineage>
        <taxon>Bacteria</taxon>
        <taxon>Pseudomonadati</taxon>
        <taxon>Pseudomonadota</taxon>
        <taxon>Alphaproteobacteria</taxon>
        <taxon>Caulobacterales</taxon>
        <taxon>Caulobacteraceae</taxon>
        <taxon>Brevundimonas</taxon>
    </lineage>
</organism>
<dbReference type="InterPro" id="IPR011990">
    <property type="entry name" value="TPR-like_helical_dom_sf"/>
</dbReference>
<evidence type="ECO:0000313" key="1">
    <source>
        <dbReference type="EMBL" id="OYX57287.1"/>
    </source>
</evidence>
<dbReference type="EMBL" id="NCEQ01000006">
    <property type="protein sequence ID" value="OYX57287.1"/>
    <property type="molecule type" value="Genomic_DNA"/>
</dbReference>
<reference evidence="1 2" key="1">
    <citation type="submission" date="2017-03" db="EMBL/GenBank/DDBJ databases">
        <title>Lifting the veil on microbial sulfur biogeochemistry in mining wastewaters.</title>
        <authorList>
            <person name="Kantor R.S."/>
            <person name="Colenbrander Nelson T."/>
            <person name="Marshall S."/>
            <person name="Bennett D."/>
            <person name="Apte S."/>
            <person name="Camacho D."/>
            <person name="Thomas B.C."/>
            <person name="Warren L.A."/>
            <person name="Banfield J.F."/>
        </authorList>
    </citation>
    <scope>NUCLEOTIDE SEQUENCE [LARGE SCALE GENOMIC DNA]</scope>
    <source>
        <strain evidence="1">32-68-21</strain>
    </source>
</reference>
<dbReference type="Proteomes" id="UP000216147">
    <property type="component" value="Unassembled WGS sequence"/>
</dbReference>
<protein>
    <submittedName>
        <fullName evidence="1">Uncharacterized protein</fullName>
    </submittedName>
</protein>
<dbReference type="InterPro" id="IPR012668">
    <property type="entry name" value="CHP02466"/>
</dbReference>
<comment type="caution">
    <text evidence="1">The sequence shown here is derived from an EMBL/GenBank/DDBJ whole genome shotgun (WGS) entry which is preliminary data.</text>
</comment>
<accession>A0A258HKY2</accession>
<dbReference type="Gene3D" id="1.25.40.10">
    <property type="entry name" value="Tetratricopeptide repeat domain"/>
    <property type="match status" value="1"/>
</dbReference>
<name>A0A258HKY2_9CAUL</name>
<dbReference type="AlphaFoldDB" id="A0A258HKY2"/>
<dbReference type="Pfam" id="PF14559">
    <property type="entry name" value="TPR_19"/>
    <property type="match status" value="1"/>
</dbReference>